<proteinExistence type="predicted"/>
<gene>
    <name evidence="1" type="ORF">V3C41_11490</name>
</gene>
<protein>
    <submittedName>
        <fullName evidence="1">DUF6301 family protein</fullName>
    </submittedName>
</protein>
<dbReference type="Pfam" id="PF19818">
    <property type="entry name" value="DUF6301"/>
    <property type="match status" value="1"/>
</dbReference>
<organism evidence="1 2">
    <name type="scientific">Paenarthrobacter nicotinovorans</name>
    <name type="common">Arthrobacter nicotinovorans</name>
    <dbReference type="NCBI Taxonomy" id="29320"/>
    <lineage>
        <taxon>Bacteria</taxon>
        <taxon>Bacillati</taxon>
        <taxon>Actinomycetota</taxon>
        <taxon>Actinomycetes</taxon>
        <taxon>Micrococcales</taxon>
        <taxon>Micrococcaceae</taxon>
        <taxon>Paenarthrobacter</taxon>
    </lineage>
</organism>
<dbReference type="Proteomes" id="UP001448614">
    <property type="component" value="Unassembled WGS sequence"/>
</dbReference>
<evidence type="ECO:0000313" key="1">
    <source>
        <dbReference type="EMBL" id="MEO3941691.1"/>
    </source>
</evidence>
<comment type="caution">
    <text evidence="1">The sequence shown here is derived from an EMBL/GenBank/DDBJ whole genome shotgun (WGS) entry which is preliminary data.</text>
</comment>
<keyword evidence="2" id="KW-1185">Reference proteome</keyword>
<dbReference type="RefSeq" id="WP_347782595.1">
    <property type="nucleotide sequence ID" value="NZ_JBBMFV010000004.1"/>
</dbReference>
<sequence length="161" mass="18327">MTWKSMPPAEVCDVMDFWIAAPWPLSEAETQQRAVERFGWTTEVENGRSYLMNTVANFTFPDVMTIEVKNVMRSMSLDTSDTIRDITSESTDFLNDAFTLMVREGQARWGKPTLQNFKDTPSARWNVDGGARVTFRFNPKGLSATFETPQGAEIERKLGDR</sequence>
<name>A0ABV0GSZ4_PAENI</name>
<dbReference type="EMBL" id="JBBMFV010000004">
    <property type="protein sequence ID" value="MEO3941691.1"/>
    <property type="molecule type" value="Genomic_DNA"/>
</dbReference>
<reference evidence="1 2" key="1">
    <citation type="journal article" date="2024" name="Appl. Microbiol. Biotechnol.">
        <title>Biosynthetic gene clusters with biotechnological applications in novel Antarctic isolates from Actinomycetota.</title>
        <authorList>
            <person name="Bruna P."/>
            <person name="Nunez-Montero K."/>
            <person name="Contreras M.J."/>
            <person name="Leal K."/>
            <person name="Garcia M."/>
            <person name="Abanto M."/>
            <person name="Barrientos L."/>
        </authorList>
    </citation>
    <scope>NUCLEOTIDE SEQUENCE [LARGE SCALE GENOMIC DNA]</scope>
    <source>
        <strain evidence="1 2">Se16.17</strain>
    </source>
</reference>
<accession>A0ABV0GSZ4</accession>
<dbReference type="InterPro" id="IPR046268">
    <property type="entry name" value="DUF6301"/>
</dbReference>
<evidence type="ECO:0000313" key="2">
    <source>
        <dbReference type="Proteomes" id="UP001448614"/>
    </source>
</evidence>